<feature type="region of interest" description="Disordered" evidence="1">
    <location>
        <begin position="1"/>
        <end position="24"/>
    </location>
</feature>
<gene>
    <name evidence="4" type="ORF">PVC01_000010300</name>
    <name evidence="5" type="ORF">PVT01_000014200</name>
    <name evidence="3" type="ORF">PVW1_000013200</name>
</gene>
<evidence type="ECO:0000313" key="5">
    <source>
        <dbReference type="EMBL" id="SCA83449.1"/>
    </source>
</evidence>
<evidence type="ECO:0000313" key="4">
    <source>
        <dbReference type="EMBL" id="SCA60200.1"/>
    </source>
</evidence>
<dbReference type="VEuPathDB" id="PlasmoDB:PVPAM_130005900"/>
<name>A0A1G4EFC5_PLAVI</name>
<evidence type="ECO:0000313" key="6">
    <source>
        <dbReference type="Proteomes" id="UP000196402"/>
    </source>
</evidence>
<dbReference type="AlphaFoldDB" id="A0A1G4EFC5"/>
<dbReference type="VEuPathDB" id="PlasmoDB:PVP01_1147900"/>
<feature type="compositionally biased region" description="Acidic residues" evidence="1">
    <location>
        <begin position="1"/>
        <end position="10"/>
    </location>
</feature>
<accession>A0A1G4EFC5</accession>
<keyword evidence="2" id="KW-0472">Membrane</keyword>
<dbReference type="VEuPathDB" id="PlasmoDB:PVW1_000013200"/>
<feature type="compositionally biased region" description="Basic and acidic residues" evidence="1">
    <location>
        <begin position="12"/>
        <end position="24"/>
    </location>
</feature>
<dbReference type="EMBL" id="FLYI01000111">
    <property type="protein sequence ID" value="SCA60200.1"/>
    <property type="molecule type" value="Genomic_DNA"/>
</dbReference>
<dbReference type="Proteomes" id="UP000305196">
    <property type="component" value="Unassembled WGS sequence"/>
</dbReference>
<evidence type="ECO:0000256" key="2">
    <source>
        <dbReference type="SAM" id="Phobius"/>
    </source>
</evidence>
<feature type="transmembrane region" description="Helical" evidence="2">
    <location>
        <begin position="272"/>
        <end position="296"/>
    </location>
</feature>
<dbReference type="EMBL" id="FLYH01000022">
    <property type="protein sequence ID" value="SCA83449.1"/>
    <property type="molecule type" value="Genomic_DNA"/>
</dbReference>
<proteinExistence type="predicted"/>
<protein>
    <submittedName>
        <fullName evidence="3">(malaria parasite P. vivax) hypothetical protein</fullName>
    </submittedName>
</protein>
<keyword evidence="2" id="KW-1133">Transmembrane helix</keyword>
<dbReference type="EMBL" id="CAJZCX010000017">
    <property type="protein sequence ID" value="CAG9485416.1"/>
    <property type="molecule type" value="Genomic_DNA"/>
</dbReference>
<reference evidence="6 7" key="1">
    <citation type="submission" date="2016-07" db="EMBL/GenBank/DDBJ databases">
        <authorList>
            <consortium name="Pathogen Informatics"/>
        </authorList>
    </citation>
    <scope>NUCLEOTIDE SEQUENCE [LARGE SCALE GENOMIC DNA]</scope>
    <source>
        <strain evidence="3">PvW1</strain>
    </source>
</reference>
<evidence type="ECO:0000256" key="1">
    <source>
        <dbReference type="SAM" id="MobiDB-lite"/>
    </source>
</evidence>
<evidence type="ECO:0000313" key="3">
    <source>
        <dbReference type="EMBL" id="CAG9485416.1"/>
    </source>
</evidence>
<evidence type="ECO:0000313" key="7">
    <source>
        <dbReference type="Proteomes" id="UP000305196"/>
    </source>
</evidence>
<organism evidence="5 6">
    <name type="scientific">Plasmodium vivax</name>
    <name type="common">malaria parasite P. vivax</name>
    <dbReference type="NCBI Taxonomy" id="5855"/>
    <lineage>
        <taxon>Eukaryota</taxon>
        <taxon>Sar</taxon>
        <taxon>Alveolata</taxon>
        <taxon>Apicomplexa</taxon>
        <taxon>Aconoidasida</taxon>
        <taxon>Haemosporida</taxon>
        <taxon>Plasmodiidae</taxon>
        <taxon>Plasmodium</taxon>
        <taxon>Plasmodium (Plasmodium)</taxon>
    </lineage>
</organism>
<sequence>MDDSDMDPPIESECKSLDKDLPSSKFDEDFTSYVDLYSLEDVSLDKEDKTYFSKWYTSFSEKFSHYYKEKAKEKNENISPKRCRNLNYHINYLIFQIYQKELDYKNEEDQKLFKSSIESLKKNIKSLFAVSEKINCERDEKDYTSSMNIVKKLDDYCENRDHLRSVIKDKKEKCQDLIDYVNKKYDCFFNNDSCIIDIDAEEKKTFAISDDCTLYNIPKTFSYFECNNYELPYRIQSIPHCPSQYASIFDQIVAPLKYYIEDVPYLNEILNYPQYACLAVFGIVLIPPILCKFSPLRQLRYRKKRKSSRRKNIDSDVNDVLFSYAGYEPQLTENETYHIAYPNV</sequence>
<dbReference type="Proteomes" id="UP000196402">
    <property type="component" value="Unassembled WGS sequence"/>
</dbReference>
<keyword evidence="2" id="KW-0812">Transmembrane</keyword>
<dbReference type="OrthoDB" id="382903at2759"/>
<dbReference type="VEuPathDB" id="PlasmoDB:PVX_112645"/>
<dbReference type="Proteomes" id="UP000779233">
    <property type="component" value="Unassembled WGS sequence"/>
</dbReference>